<evidence type="ECO:0008006" key="3">
    <source>
        <dbReference type="Google" id="ProtNLM"/>
    </source>
</evidence>
<proteinExistence type="predicted"/>
<protein>
    <recommendedName>
        <fullName evidence="3">LXG domain-containing protein</fullName>
    </recommendedName>
</protein>
<dbReference type="EMBL" id="JAAECS010000001">
    <property type="protein sequence ID" value="MCJ1988668.1"/>
    <property type="molecule type" value="Genomic_DNA"/>
</dbReference>
<gene>
    <name evidence="1" type="ORF">GYN21_00405</name>
</gene>
<dbReference type="RefSeq" id="WP_243964355.1">
    <property type="nucleotide sequence ID" value="NZ_JAAECS010000001.1"/>
</dbReference>
<sequence>MGITFSITESEQLIHAMKYNLTTATTIIESLSIGCDQLIDTLSSSELNGIAYNSGKELFLGVIVPSITKIKMAIDDIQTDLHSYEQAHSVVSEYGNLDMSNLKKQLKLKQQQLDQVTAQLKRNQDFFNKVQSVVIGDLENIWSQNYVLNQIKSHLEFGIEDLNTRIDKLSWFISNVGNYFSDSLTVLDLAIQSVTELRQVTDEENE</sequence>
<accession>A0ABT0APS2</accession>
<evidence type="ECO:0000313" key="2">
    <source>
        <dbReference type="Proteomes" id="UP001522450"/>
    </source>
</evidence>
<reference evidence="1 2" key="1">
    <citation type="journal article" date="2022" name="Microbiol. Res.">
        <title>Comparative genome analysis, predicted lifestyle and antimicrobial strategies of Lactococcus carnosus and Lactococcus paracarnosus isolated from meat.</title>
        <authorList>
            <person name="Werum V."/>
            <person name="Ehrmann M."/>
            <person name="Vogel R."/>
            <person name="Hilgarth M."/>
        </authorList>
    </citation>
    <scope>NUCLEOTIDE SEQUENCE [LARGE SCALE GENOMIC DNA]</scope>
    <source>
        <strain evidence="1 2">TMW22177</strain>
    </source>
</reference>
<name>A0ABT0APS2_9LACT</name>
<organism evidence="1 2">
    <name type="scientific">Pseudolactococcus carnosus</name>
    <dbReference type="NCBI Taxonomy" id="2749961"/>
    <lineage>
        <taxon>Bacteria</taxon>
        <taxon>Bacillati</taxon>
        <taxon>Bacillota</taxon>
        <taxon>Bacilli</taxon>
        <taxon>Lactobacillales</taxon>
        <taxon>Streptococcaceae</taxon>
        <taxon>Pseudolactococcus</taxon>
    </lineage>
</organism>
<comment type="caution">
    <text evidence="1">The sequence shown here is derived from an EMBL/GenBank/DDBJ whole genome shotgun (WGS) entry which is preliminary data.</text>
</comment>
<dbReference type="Proteomes" id="UP001522450">
    <property type="component" value="Unassembled WGS sequence"/>
</dbReference>
<keyword evidence="2" id="KW-1185">Reference proteome</keyword>
<evidence type="ECO:0000313" key="1">
    <source>
        <dbReference type="EMBL" id="MCJ1988668.1"/>
    </source>
</evidence>